<evidence type="ECO:0000256" key="7">
    <source>
        <dbReference type="SAM" id="Phobius"/>
    </source>
</evidence>
<dbReference type="OrthoDB" id="444631at2759"/>
<dbReference type="PANTHER" id="PTHR33048">
    <property type="entry name" value="PTH11-LIKE INTEGRAL MEMBRANE PROTEIN (AFU_ORTHOLOGUE AFUA_5G11245)"/>
    <property type="match status" value="1"/>
</dbReference>
<evidence type="ECO:0000256" key="6">
    <source>
        <dbReference type="SAM" id="MobiDB-lite"/>
    </source>
</evidence>
<name>A0A6G1G867_9PEZI</name>
<evidence type="ECO:0000256" key="1">
    <source>
        <dbReference type="ARBA" id="ARBA00004141"/>
    </source>
</evidence>
<proteinExistence type="inferred from homology"/>
<evidence type="ECO:0000256" key="2">
    <source>
        <dbReference type="ARBA" id="ARBA00022692"/>
    </source>
</evidence>
<protein>
    <recommendedName>
        <fullName evidence="8">Rhodopsin domain-containing protein</fullName>
    </recommendedName>
</protein>
<evidence type="ECO:0000313" key="10">
    <source>
        <dbReference type="Proteomes" id="UP000504638"/>
    </source>
</evidence>
<feature type="transmembrane region" description="Helical" evidence="7">
    <location>
        <begin position="231"/>
        <end position="252"/>
    </location>
</feature>
<reference evidence="11" key="2">
    <citation type="submission" date="2020-04" db="EMBL/GenBank/DDBJ databases">
        <authorList>
            <consortium name="NCBI Genome Project"/>
        </authorList>
    </citation>
    <scope>NUCLEOTIDE SEQUENCE</scope>
    <source>
        <strain evidence="11">CBS 781.70</strain>
    </source>
</reference>
<keyword evidence="4 7" id="KW-0472">Membrane</keyword>
<feature type="transmembrane region" description="Helical" evidence="7">
    <location>
        <begin position="63"/>
        <end position="82"/>
    </location>
</feature>
<dbReference type="GO" id="GO:0016020">
    <property type="term" value="C:membrane"/>
    <property type="evidence" value="ECO:0007669"/>
    <property type="project" value="UniProtKB-SubCell"/>
</dbReference>
<feature type="transmembrane region" description="Helical" evidence="7">
    <location>
        <begin position="148"/>
        <end position="168"/>
    </location>
</feature>
<evidence type="ECO:0000256" key="5">
    <source>
        <dbReference type="ARBA" id="ARBA00038359"/>
    </source>
</evidence>
<dbReference type="Pfam" id="PF20684">
    <property type="entry name" value="Fung_rhodopsin"/>
    <property type="match status" value="1"/>
</dbReference>
<evidence type="ECO:0000259" key="8">
    <source>
        <dbReference type="Pfam" id="PF20684"/>
    </source>
</evidence>
<dbReference type="AlphaFoldDB" id="A0A6G1G867"/>
<keyword evidence="10" id="KW-1185">Reference proteome</keyword>
<comment type="similarity">
    <text evidence="5">Belongs to the SAT4 family.</text>
</comment>
<comment type="subcellular location">
    <subcellularLocation>
        <location evidence="1">Membrane</location>
        <topology evidence="1">Multi-pass membrane protein</topology>
    </subcellularLocation>
</comment>
<dbReference type="RefSeq" id="XP_033535889.1">
    <property type="nucleotide sequence ID" value="XM_033681770.1"/>
</dbReference>
<feature type="region of interest" description="Disordered" evidence="6">
    <location>
        <begin position="332"/>
        <end position="365"/>
    </location>
</feature>
<evidence type="ECO:0000256" key="4">
    <source>
        <dbReference type="ARBA" id="ARBA00023136"/>
    </source>
</evidence>
<feature type="transmembrane region" description="Helical" evidence="7">
    <location>
        <begin position="200"/>
        <end position="219"/>
    </location>
</feature>
<dbReference type="InterPro" id="IPR049326">
    <property type="entry name" value="Rhodopsin_dom_fungi"/>
</dbReference>
<gene>
    <name evidence="9 11" type="ORF">P152DRAFT_480466</name>
</gene>
<evidence type="ECO:0000256" key="3">
    <source>
        <dbReference type="ARBA" id="ARBA00022989"/>
    </source>
</evidence>
<feature type="transmembrane region" description="Helical" evidence="7">
    <location>
        <begin position="264"/>
        <end position="290"/>
    </location>
</feature>
<sequence length="399" mass="45351">MDALVHFAKHVIRAQDKAEDELVKITRPALQTTMWVCITVSIVFTVLRLSIRTIMARKLFDDDYAVIFAMACFLTYCILYQICMPQLYHVGILWYTLDITPESIIGVQLFLRFQFGMIILFWTNLWAVKVSFMLFFRRLLPKTKNRLIWWWWTVLVLIISTYIVNIGLQLGSCQPISHYFILGQCEKERDIRISNLSLRFAAGTDIGTDILIMSVPLALLRNLQVSRQQKLALAGVFSISFFIIAFAIVRIVMTNPLTHQADPIWLAFWSILESAVAIVVSCLPTLKFLVSKSVEASRRGQYQNYYHNNSAGSGPRSARIIKEPAVEFANLSTSSSKSPGPAWSNNMARNANGNVNRTNSDGSEERIIPKDRIHVVQDFSVVDESGYEKYGHPRPGMAI</sequence>
<keyword evidence="2 7" id="KW-0812">Transmembrane</keyword>
<reference evidence="9 11" key="1">
    <citation type="submission" date="2020-01" db="EMBL/GenBank/DDBJ databases">
        <authorList>
            <consortium name="DOE Joint Genome Institute"/>
            <person name="Haridas S."/>
            <person name="Albert R."/>
            <person name="Binder M."/>
            <person name="Bloem J."/>
            <person name="Labutti K."/>
            <person name="Salamov A."/>
            <person name="Andreopoulos B."/>
            <person name="Baker S.E."/>
            <person name="Barry K."/>
            <person name="Bills G."/>
            <person name="Bluhm B.H."/>
            <person name="Cannon C."/>
            <person name="Castanera R."/>
            <person name="Culley D.E."/>
            <person name="Daum C."/>
            <person name="Ezra D."/>
            <person name="Gonzalez J.B."/>
            <person name="Henrissat B."/>
            <person name="Kuo A."/>
            <person name="Liang C."/>
            <person name="Lipzen A."/>
            <person name="Lutzoni F."/>
            <person name="Magnuson J."/>
            <person name="Mondo S."/>
            <person name="Nolan M."/>
            <person name="Ohm R."/>
            <person name="Pangilinan J."/>
            <person name="Park H.-J."/>
            <person name="Ramirez L."/>
            <person name="Alfaro M."/>
            <person name="Sun H."/>
            <person name="Tritt A."/>
            <person name="Yoshinaga Y."/>
            <person name="Zwiers L.-H."/>
            <person name="Turgeon B.G."/>
            <person name="Goodwin S.B."/>
            <person name="Spatafora J.W."/>
            <person name="Crous P.W."/>
            <person name="Grigoriev I.V."/>
        </authorList>
    </citation>
    <scope>NUCLEOTIDE SEQUENCE</scope>
    <source>
        <strain evidence="9 11">CBS 781.70</strain>
    </source>
</reference>
<dbReference type="EMBL" id="ML975153">
    <property type="protein sequence ID" value="KAF1814258.1"/>
    <property type="molecule type" value="Genomic_DNA"/>
</dbReference>
<dbReference type="Proteomes" id="UP000504638">
    <property type="component" value="Unplaced"/>
</dbReference>
<reference evidence="11" key="3">
    <citation type="submission" date="2025-04" db="UniProtKB">
        <authorList>
            <consortium name="RefSeq"/>
        </authorList>
    </citation>
    <scope>IDENTIFICATION</scope>
    <source>
        <strain evidence="11">CBS 781.70</strain>
    </source>
</reference>
<dbReference type="InterPro" id="IPR052337">
    <property type="entry name" value="SAT4-like"/>
</dbReference>
<accession>A0A6G1G867</accession>
<feature type="domain" description="Rhodopsin" evidence="8">
    <location>
        <begin position="47"/>
        <end position="291"/>
    </location>
</feature>
<feature type="compositionally biased region" description="Low complexity" evidence="6">
    <location>
        <begin position="345"/>
        <end position="357"/>
    </location>
</feature>
<feature type="transmembrane region" description="Helical" evidence="7">
    <location>
        <begin position="32"/>
        <end position="51"/>
    </location>
</feature>
<evidence type="ECO:0000313" key="11">
    <source>
        <dbReference type="RefSeq" id="XP_033535889.1"/>
    </source>
</evidence>
<keyword evidence="3 7" id="KW-1133">Transmembrane helix</keyword>
<dbReference type="GeneID" id="54422340"/>
<feature type="transmembrane region" description="Helical" evidence="7">
    <location>
        <begin position="115"/>
        <end position="136"/>
    </location>
</feature>
<organism evidence="9">
    <name type="scientific">Eremomyces bilateralis CBS 781.70</name>
    <dbReference type="NCBI Taxonomy" id="1392243"/>
    <lineage>
        <taxon>Eukaryota</taxon>
        <taxon>Fungi</taxon>
        <taxon>Dikarya</taxon>
        <taxon>Ascomycota</taxon>
        <taxon>Pezizomycotina</taxon>
        <taxon>Dothideomycetes</taxon>
        <taxon>Dothideomycetes incertae sedis</taxon>
        <taxon>Eremomycetales</taxon>
        <taxon>Eremomycetaceae</taxon>
        <taxon>Eremomyces</taxon>
    </lineage>
</organism>
<dbReference type="PANTHER" id="PTHR33048:SF47">
    <property type="entry name" value="INTEGRAL MEMBRANE PROTEIN-RELATED"/>
    <property type="match status" value="1"/>
</dbReference>
<evidence type="ECO:0000313" key="9">
    <source>
        <dbReference type="EMBL" id="KAF1814258.1"/>
    </source>
</evidence>